<feature type="compositionally biased region" description="Low complexity" evidence="20">
    <location>
        <begin position="660"/>
        <end position="672"/>
    </location>
</feature>
<keyword evidence="14" id="KW-0539">Nucleus</keyword>
<keyword evidence="11" id="KW-0862">Zinc</keyword>
<dbReference type="PROSITE" id="PS51626">
    <property type="entry name" value="SAM_MT_TRM1"/>
    <property type="match status" value="1"/>
</dbReference>
<evidence type="ECO:0000256" key="3">
    <source>
        <dbReference type="ARBA" id="ARBA00022553"/>
    </source>
</evidence>
<evidence type="ECO:0000256" key="16">
    <source>
        <dbReference type="ARBA" id="ARBA00093642"/>
    </source>
</evidence>
<dbReference type="GeneID" id="103399416"/>
<dbReference type="SUPFAM" id="SSF53335">
    <property type="entry name" value="S-adenosyl-L-methionine-dependent methyltransferases"/>
    <property type="match status" value="1"/>
</dbReference>
<feature type="domain" description="C2H2-type" evidence="21">
    <location>
        <begin position="146"/>
        <end position="173"/>
    </location>
</feature>
<evidence type="ECO:0000256" key="6">
    <source>
        <dbReference type="ARBA" id="ARBA00022679"/>
    </source>
</evidence>
<keyword evidence="6 19" id="KW-0808">Transferase</keyword>
<evidence type="ECO:0000259" key="21">
    <source>
        <dbReference type="PROSITE" id="PS50157"/>
    </source>
</evidence>
<evidence type="ECO:0000256" key="4">
    <source>
        <dbReference type="ARBA" id="ARBA00022555"/>
    </source>
</evidence>
<dbReference type="PANTHER" id="PTHR10631:SF1">
    <property type="entry name" value="TRMT1-LIKE PROTEIN"/>
    <property type="match status" value="1"/>
</dbReference>
<dbReference type="InterPro" id="IPR002905">
    <property type="entry name" value="Trm1"/>
</dbReference>
<evidence type="ECO:0000256" key="13">
    <source>
        <dbReference type="ARBA" id="ARBA00022884"/>
    </source>
</evidence>
<dbReference type="STRING" id="244447.ENSCSEP00000001853"/>
<organism evidence="22 23">
    <name type="scientific">Cynoglossus semilaevis</name>
    <name type="common">Tongue sole</name>
    <dbReference type="NCBI Taxonomy" id="244447"/>
    <lineage>
        <taxon>Eukaryota</taxon>
        <taxon>Metazoa</taxon>
        <taxon>Chordata</taxon>
        <taxon>Craniata</taxon>
        <taxon>Vertebrata</taxon>
        <taxon>Euteleostomi</taxon>
        <taxon>Actinopterygii</taxon>
        <taxon>Neopterygii</taxon>
        <taxon>Teleostei</taxon>
        <taxon>Neoteleostei</taxon>
        <taxon>Acanthomorphata</taxon>
        <taxon>Carangaria</taxon>
        <taxon>Pleuronectiformes</taxon>
        <taxon>Pleuronectoidei</taxon>
        <taxon>Cynoglossidae</taxon>
        <taxon>Cynoglossinae</taxon>
        <taxon>Cynoglossus</taxon>
    </lineage>
</organism>
<dbReference type="GO" id="GO:0008270">
    <property type="term" value="F:zinc ion binding"/>
    <property type="evidence" value="ECO:0007669"/>
    <property type="project" value="UniProtKB-KW"/>
</dbReference>
<feature type="region of interest" description="Disordered" evidence="20">
    <location>
        <begin position="1"/>
        <end position="52"/>
    </location>
</feature>
<accession>A0A3P8UF84</accession>
<keyword evidence="2" id="KW-1017">Isopeptide bond</keyword>
<dbReference type="InterPro" id="IPR042296">
    <property type="entry name" value="tRNA_met_Trm1_C"/>
</dbReference>
<evidence type="ECO:0000256" key="9">
    <source>
        <dbReference type="ARBA" id="ARBA00022723"/>
    </source>
</evidence>
<dbReference type="CTD" id="81627"/>
<dbReference type="GeneTree" id="ENSGT00530000063646"/>
<dbReference type="SMART" id="SM00355">
    <property type="entry name" value="ZnF_C2H2"/>
    <property type="match status" value="2"/>
</dbReference>
<proteinExistence type="inferred from homology"/>
<dbReference type="GO" id="GO:0002940">
    <property type="term" value="P:tRNA N2-guanine methylation"/>
    <property type="evidence" value="ECO:0007669"/>
    <property type="project" value="TreeGrafter"/>
</dbReference>
<comment type="subcellular location">
    <subcellularLocation>
        <location evidence="1">Nucleus</location>
        <location evidence="1">Nucleolus</location>
    </subcellularLocation>
</comment>
<dbReference type="InParanoid" id="A0A3P8UF84"/>
<dbReference type="Proteomes" id="UP000265120">
    <property type="component" value="Chromosome 2"/>
</dbReference>
<evidence type="ECO:0000256" key="7">
    <source>
        <dbReference type="ARBA" id="ARBA00022691"/>
    </source>
</evidence>
<feature type="compositionally biased region" description="Basic and acidic residues" evidence="20">
    <location>
        <begin position="1"/>
        <end position="22"/>
    </location>
</feature>
<dbReference type="GO" id="GO:0000049">
    <property type="term" value="F:tRNA binding"/>
    <property type="evidence" value="ECO:0007669"/>
    <property type="project" value="UniProtKB-UniRule"/>
</dbReference>
<evidence type="ECO:0000256" key="15">
    <source>
        <dbReference type="ARBA" id="ARBA00093188"/>
    </source>
</evidence>
<dbReference type="Ensembl" id="ENSCSET00000001885.1">
    <property type="protein sequence ID" value="ENSCSEP00000001853.1"/>
    <property type="gene ID" value="ENSCSEG00000001248.1"/>
</dbReference>
<dbReference type="FunFam" id="3.40.50.150:FF:000098">
    <property type="entry name" value="Trmt1-like isoform 1"/>
    <property type="match status" value="1"/>
</dbReference>
<dbReference type="GO" id="GO:0005730">
    <property type="term" value="C:nucleolus"/>
    <property type="evidence" value="ECO:0007669"/>
    <property type="project" value="UniProtKB-SubCell"/>
</dbReference>
<evidence type="ECO:0000256" key="14">
    <source>
        <dbReference type="ARBA" id="ARBA00023242"/>
    </source>
</evidence>
<evidence type="ECO:0000256" key="19">
    <source>
        <dbReference type="PROSITE-ProRule" id="PRU00958"/>
    </source>
</evidence>
<evidence type="ECO:0000256" key="20">
    <source>
        <dbReference type="SAM" id="MobiDB-lite"/>
    </source>
</evidence>
<protein>
    <recommendedName>
        <fullName evidence="16">tRNA (guanine(27)-N(2))-dimethyltransferase</fullName>
    </recommendedName>
    <alternativeName>
        <fullName evidence="17">tRNA methyltransferase 1-like protein</fullName>
    </alternativeName>
</protein>
<evidence type="ECO:0000256" key="12">
    <source>
        <dbReference type="ARBA" id="ARBA00022843"/>
    </source>
</evidence>
<dbReference type="InterPro" id="IPR013087">
    <property type="entry name" value="Znf_C2H2_type"/>
</dbReference>
<evidence type="ECO:0000256" key="2">
    <source>
        <dbReference type="ARBA" id="ARBA00022499"/>
    </source>
</evidence>
<comment type="similarity">
    <text evidence="19">Belongs to the class I-like SAM-binding methyltransferase superfamily. Trm1 family.</text>
</comment>
<reference evidence="22 23" key="1">
    <citation type="journal article" date="2014" name="Nat. Genet.">
        <title>Whole-genome sequence of a flatfish provides insights into ZW sex chromosome evolution and adaptation to a benthic lifestyle.</title>
        <authorList>
            <person name="Chen S."/>
            <person name="Zhang G."/>
            <person name="Shao C."/>
            <person name="Huang Q."/>
            <person name="Liu G."/>
            <person name="Zhang P."/>
            <person name="Song W."/>
            <person name="An N."/>
            <person name="Chalopin D."/>
            <person name="Volff J.N."/>
            <person name="Hong Y."/>
            <person name="Li Q."/>
            <person name="Sha Z."/>
            <person name="Zhou H."/>
            <person name="Xie M."/>
            <person name="Yu Q."/>
            <person name="Liu Y."/>
            <person name="Xiang H."/>
            <person name="Wang N."/>
            <person name="Wu K."/>
            <person name="Yang C."/>
            <person name="Zhou Q."/>
            <person name="Liao X."/>
            <person name="Yang L."/>
            <person name="Hu Q."/>
            <person name="Zhang J."/>
            <person name="Meng L."/>
            <person name="Jin L."/>
            <person name="Tian Y."/>
            <person name="Lian J."/>
            <person name="Yang J."/>
            <person name="Miao G."/>
            <person name="Liu S."/>
            <person name="Liang Z."/>
            <person name="Yan F."/>
            <person name="Li Y."/>
            <person name="Sun B."/>
            <person name="Zhang H."/>
            <person name="Zhang J."/>
            <person name="Zhu Y."/>
            <person name="Du M."/>
            <person name="Zhao Y."/>
            <person name="Schartl M."/>
            <person name="Tang Q."/>
            <person name="Wang J."/>
        </authorList>
    </citation>
    <scope>NUCLEOTIDE SEQUENCE</scope>
</reference>
<dbReference type="RefSeq" id="XP_008336332.1">
    <property type="nucleotide sequence ID" value="XM_008338110.3"/>
</dbReference>
<evidence type="ECO:0000256" key="11">
    <source>
        <dbReference type="ARBA" id="ARBA00022833"/>
    </source>
</evidence>
<reference evidence="22" key="2">
    <citation type="submission" date="2025-08" db="UniProtKB">
        <authorList>
            <consortium name="Ensembl"/>
        </authorList>
    </citation>
    <scope>IDENTIFICATION</scope>
</reference>
<dbReference type="Gene3D" id="3.30.56.70">
    <property type="entry name" value="N2,N2-dimethylguanosine tRNA methyltransferase, C-terminal domain"/>
    <property type="match status" value="1"/>
</dbReference>
<evidence type="ECO:0000256" key="18">
    <source>
        <dbReference type="PROSITE-ProRule" id="PRU00042"/>
    </source>
</evidence>
<keyword evidence="23" id="KW-1185">Reference proteome</keyword>
<keyword evidence="9" id="KW-0479">Metal-binding</keyword>
<dbReference type="Gene3D" id="3.40.50.150">
    <property type="entry name" value="Vaccinia Virus protein VP39"/>
    <property type="match status" value="1"/>
</dbReference>
<evidence type="ECO:0000256" key="8">
    <source>
        <dbReference type="ARBA" id="ARBA00022694"/>
    </source>
</evidence>
<dbReference type="PROSITE" id="PS00028">
    <property type="entry name" value="ZINC_FINGER_C2H2_1"/>
    <property type="match status" value="1"/>
</dbReference>
<evidence type="ECO:0000313" key="22">
    <source>
        <dbReference type="Ensembl" id="ENSCSEP00000001853.1"/>
    </source>
</evidence>
<evidence type="ECO:0000256" key="10">
    <source>
        <dbReference type="ARBA" id="ARBA00022771"/>
    </source>
</evidence>
<dbReference type="PROSITE" id="PS50157">
    <property type="entry name" value="ZINC_FINGER_C2H2_2"/>
    <property type="match status" value="1"/>
</dbReference>
<dbReference type="FunFam" id="3.30.56.70:FF:000001">
    <property type="entry name" value="tRNA (guanine(26)-N(2))-dimethyltransferase"/>
    <property type="match status" value="1"/>
</dbReference>
<evidence type="ECO:0000256" key="5">
    <source>
        <dbReference type="ARBA" id="ARBA00022603"/>
    </source>
</evidence>
<keyword evidence="5 19" id="KW-0489">Methyltransferase</keyword>
<name>A0A3P8UF84_CYNSE</name>
<reference evidence="22" key="3">
    <citation type="submission" date="2025-09" db="UniProtKB">
        <authorList>
            <consortium name="Ensembl"/>
        </authorList>
    </citation>
    <scope>IDENTIFICATION</scope>
</reference>
<feature type="compositionally biased region" description="Polar residues" evidence="20">
    <location>
        <begin position="26"/>
        <end position="36"/>
    </location>
</feature>
<evidence type="ECO:0000256" key="1">
    <source>
        <dbReference type="ARBA" id="ARBA00004604"/>
    </source>
</evidence>
<keyword evidence="3" id="KW-0597">Phosphoprotein</keyword>
<dbReference type="InterPro" id="IPR029063">
    <property type="entry name" value="SAM-dependent_MTases_sf"/>
</dbReference>
<evidence type="ECO:0000256" key="17">
    <source>
        <dbReference type="ARBA" id="ARBA00093671"/>
    </source>
</evidence>
<keyword evidence="8 19" id="KW-0819">tRNA processing</keyword>
<keyword evidence="10 18" id="KW-0863">Zinc-finger</keyword>
<feature type="region of interest" description="Disordered" evidence="20">
    <location>
        <begin position="660"/>
        <end position="679"/>
    </location>
</feature>
<dbReference type="GO" id="GO:0016423">
    <property type="term" value="F:tRNA (guanine) methyltransferase activity"/>
    <property type="evidence" value="ECO:0007669"/>
    <property type="project" value="InterPro"/>
</dbReference>
<evidence type="ECO:0000313" key="23">
    <source>
        <dbReference type="Proteomes" id="UP000265120"/>
    </source>
</evidence>
<dbReference type="AlphaFoldDB" id="A0A3P8UF84"/>
<keyword evidence="12" id="KW-0832">Ubl conjugation</keyword>
<sequence length="679" mass="74929">MAELKEAEATQLHQEDVDRKGCDGGNASSTGDQVTKQETENDLAADNDVKPSTTTIERHISIQTTLDGLESLVDLNGAGRKACPLCPEEKFKACYSHKLRRHLQNLHWKVFVEFEGQKMCICHLPCRNLKPSLSGDQASGRHVAHYHCVVCSVTIARKTDMVSHLKRHINKGETEASYSGSSDTTCEEPAPSGQAFEIMKELGTNVQLLPNYTTVQKSDTYFNRKMKSNRQLVFCSLAVLAEERNPVECLDAFGATGITGLQWAKHLRSSVRVTITDINETCVKMIRENCELNNIRVDTGSRGPRGPEGVGSDADGSPIAAVEVAKMDANVIMHLRPFDYIHLDPFGTAVNYLDAAFRNVRNLGIVSVTSTDTSSLYSKYPNVTLRHYGCNIVRTEYYKELAARMVVTSVARAAARCNKGIEVLLAVALEHFVLVVVRVLRGPTQADESVKKMRNLVHCQWCEERVFLKHSNMVDDTLPCTCHGSLPGKTAVQLGPIWSGSLFNIGFLRRMLVAAVKHSMDDIQPLIKTLICESECTTLKALVHGPSVLTNQVECGVVIKTLQSGEESADQSGKRKSGEDSGNILKKLKSDASLEHPPFYYSIHRHSIRGMNMPKLNKFLQYLTEAGFRVARTHFDPTGVRTDARLEQFKAVLTKYSVPTNTSAATSTSQTSGRVEGVA</sequence>
<keyword evidence="7 19" id="KW-0949">S-adenosyl-L-methionine</keyword>
<keyword evidence="4 19" id="KW-0820">tRNA-binding</keyword>
<dbReference type="KEGG" id="csem:103399416"/>
<dbReference type="OrthoDB" id="6349953at2759"/>
<keyword evidence="13 19" id="KW-0694">RNA-binding</keyword>
<dbReference type="Pfam" id="PF02005">
    <property type="entry name" value="TRM"/>
    <property type="match status" value="2"/>
</dbReference>
<comment type="catalytic activity">
    <reaction evidence="15">
        <text>guanosine(27) in tRNA(Tyr) + 2 S-adenosyl-L-methionine = N(2)-dimethylguanosine(27) in tRNA(Tyr) + 2 S-adenosyl-L-homocysteine + 2 H(+)</text>
        <dbReference type="Rhea" id="RHEA:83895"/>
        <dbReference type="Rhea" id="RHEA-COMP:20240"/>
        <dbReference type="Rhea" id="RHEA-COMP:20241"/>
        <dbReference type="ChEBI" id="CHEBI:15378"/>
        <dbReference type="ChEBI" id="CHEBI:57856"/>
        <dbReference type="ChEBI" id="CHEBI:59789"/>
        <dbReference type="ChEBI" id="CHEBI:74269"/>
        <dbReference type="ChEBI" id="CHEBI:74513"/>
    </reaction>
    <physiologicalReaction direction="left-to-right" evidence="15">
        <dbReference type="Rhea" id="RHEA:83896"/>
    </physiologicalReaction>
</comment>
<dbReference type="PANTHER" id="PTHR10631">
    <property type="entry name" value="N 2 ,N 2 -DIMETHYLGUANOSINE TRNA METHYLTRANSFERASE"/>
    <property type="match status" value="1"/>
</dbReference>